<name>A0A5D0ULW4_9ACTN</name>
<dbReference type="AlphaFoldDB" id="A0A5D0ULW4"/>
<accession>A0A5D0ULW4</accession>
<keyword evidence="4 6" id="KW-1133">Transmembrane helix</keyword>
<feature type="transmembrane region" description="Helical" evidence="6">
    <location>
        <begin position="108"/>
        <end position="125"/>
    </location>
</feature>
<evidence type="ECO:0000313" key="8">
    <source>
        <dbReference type="Proteomes" id="UP000322634"/>
    </source>
</evidence>
<evidence type="ECO:0000256" key="2">
    <source>
        <dbReference type="ARBA" id="ARBA00008974"/>
    </source>
</evidence>
<comment type="similarity">
    <text evidence="2">Belongs to the purine-cytosine permease (2.A.39) family.</text>
</comment>
<dbReference type="GO" id="GO:0005886">
    <property type="term" value="C:plasma membrane"/>
    <property type="evidence" value="ECO:0007669"/>
    <property type="project" value="TreeGrafter"/>
</dbReference>
<feature type="transmembrane region" description="Helical" evidence="6">
    <location>
        <begin position="413"/>
        <end position="436"/>
    </location>
</feature>
<dbReference type="CDD" id="cd11484">
    <property type="entry name" value="SLC-NCS1sbd_CobB-like"/>
    <property type="match status" value="1"/>
</dbReference>
<dbReference type="Gene3D" id="1.10.4160.10">
    <property type="entry name" value="Hydantoin permease"/>
    <property type="match status" value="1"/>
</dbReference>
<feature type="transmembrane region" description="Helical" evidence="6">
    <location>
        <begin position="245"/>
        <end position="265"/>
    </location>
</feature>
<comment type="caution">
    <text evidence="7">The sequence shown here is derived from an EMBL/GenBank/DDBJ whole genome shotgun (WGS) entry which is preliminary data.</text>
</comment>
<dbReference type="EMBL" id="VSFF01000001">
    <property type="protein sequence ID" value="TYC18622.1"/>
    <property type="molecule type" value="Genomic_DNA"/>
</dbReference>
<keyword evidence="5 6" id="KW-0472">Membrane</keyword>
<feature type="transmembrane region" description="Helical" evidence="6">
    <location>
        <begin position="325"/>
        <end position="347"/>
    </location>
</feature>
<organism evidence="7 8">
    <name type="scientific">Actinomadura syzygii</name>
    <dbReference type="NCBI Taxonomy" id="1427538"/>
    <lineage>
        <taxon>Bacteria</taxon>
        <taxon>Bacillati</taxon>
        <taxon>Actinomycetota</taxon>
        <taxon>Actinomycetes</taxon>
        <taxon>Streptosporangiales</taxon>
        <taxon>Thermomonosporaceae</taxon>
        <taxon>Actinomadura</taxon>
    </lineage>
</organism>
<keyword evidence="3 6" id="KW-0812">Transmembrane</keyword>
<sequence>MNSHPALDPTSHARTVGHDDYSLVRVPESARRSWISVAVQRFGQVSSFQQFMVGAILGYGMTFRDAVLAITVGSVLLETITILLGIAGVREGLSTSVLARWAGFGRRGSALVGMLVAISLAGWFGVQNGVFAQGMHDLAPWSSEWQWALLGGAAITAVTTYGFRTMAWVGYLTVPAFLALALVSIVDALRSHPLSELVAAEPPGPPLSLGAGVTLVSGAFVLGAIMTPDMTRFNRRPSDVVKQTLLSVTLGEYAIGLIGVLLAHAARTDDVVGIVTSSSGVLGTLVLATAILKINDWNLYSSSLGLVNAVHVLTGRRVGRVPVTVALGALGTLLSAAGIVHAFAGFLTAVGMLAPPVAGIVIAEYHLVRACRPVLQDARRAGTPPPDPPDWAPRALVSWAAGTAAAVAGLGSAALTSVAVAFTVQTVLGCVPVARFRAGRFGRRRLGRFGRGGGEASAHVTAATPKGT</sequence>
<feature type="transmembrane region" description="Helical" evidence="6">
    <location>
        <begin position="145"/>
        <end position="163"/>
    </location>
</feature>
<feature type="transmembrane region" description="Helical" evidence="6">
    <location>
        <begin position="271"/>
        <end position="292"/>
    </location>
</feature>
<dbReference type="Proteomes" id="UP000322634">
    <property type="component" value="Unassembled WGS sequence"/>
</dbReference>
<feature type="transmembrane region" description="Helical" evidence="6">
    <location>
        <begin position="168"/>
        <end position="186"/>
    </location>
</feature>
<evidence type="ECO:0000256" key="5">
    <source>
        <dbReference type="ARBA" id="ARBA00023136"/>
    </source>
</evidence>
<evidence type="ECO:0000256" key="4">
    <source>
        <dbReference type="ARBA" id="ARBA00022989"/>
    </source>
</evidence>
<gene>
    <name evidence="7" type="ORF">FXF65_02390</name>
</gene>
<dbReference type="Pfam" id="PF02133">
    <property type="entry name" value="Transp_cyt_pur"/>
    <property type="match status" value="1"/>
</dbReference>
<dbReference type="InterPro" id="IPR030191">
    <property type="entry name" value="CodB"/>
</dbReference>
<evidence type="ECO:0000256" key="3">
    <source>
        <dbReference type="ARBA" id="ARBA00022692"/>
    </source>
</evidence>
<protein>
    <submittedName>
        <fullName evidence="7">Cytosine permease</fullName>
    </submittedName>
</protein>
<feature type="transmembrane region" description="Helical" evidence="6">
    <location>
        <begin position="66"/>
        <end position="87"/>
    </location>
</feature>
<dbReference type="RefSeq" id="WP_148347996.1">
    <property type="nucleotide sequence ID" value="NZ_JBHSBF010000019.1"/>
</dbReference>
<evidence type="ECO:0000313" key="7">
    <source>
        <dbReference type="EMBL" id="TYC18622.1"/>
    </source>
</evidence>
<dbReference type="PANTHER" id="PTHR30569:SF0">
    <property type="entry name" value="CYTOSINE PERMEASE"/>
    <property type="match status" value="1"/>
</dbReference>
<dbReference type="OrthoDB" id="3169878at2"/>
<dbReference type="GO" id="GO:0015209">
    <property type="term" value="F:cytosine transmembrane transporter activity"/>
    <property type="evidence" value="ECO:0007669"/>
    <property type="project" value="InterPro"/>
</dbReference>
<keyword evidence="8" id="KW-1185">Reference proteome</keyword>
<comment type="subcellular location">
    <subcellularLocation>
        <location evidence="1">Membrane</location>
        <topology evidence="1">Multi-pass membrane protein</topology>
    </subcellularLocation>
</comment>
<dbReference type="InterPro" id="IPR001248">
    <property type="entry name" value="Pur-cyt_permease"/>
</dbReference>
<feature type="transmembrane region" description="Helical" evidence="6">
    <location>
        <begin position="206"/>
        <end position="225"/>
    </location>
</feature>
<proteinExistence type="inferred from homology"/>
<evidence type="ECO:0000256" key="6">
    <source>
        <dbReference type="SAM" id="Phobius"/>
    </source>
</evidence>
<reference evidence="7 8" key="1">
    <citation type="submission" date="2019-08" db="EMBL/GenBank/DDBJ databases">
        <title>Actinomadura sp. nov. CYP1-5 isolated from mountain soil.</title>
        <authorList>
            <person name="Songsumanus A."/>
            <person name="Kuncharoen N."/>
            <person name="Kudo T."/>
            <person name="Yuki M."/>
            <person name="Igarashi Y."/>
            <person name="Tanasupawat S."/>
        </authorList>
    </citation>
    <scope>NUCLEOTIDE SEQUENCE [LARGE SCALE GENOMIC DNA]</scope>
    <source>
        <strain evidence="7 8">GKU157</strain>
    </source>
</reference>
<evidence type="ECO:0000256" key="1">
    <source>
        <dbReference type="ARBA" id="ARBA00004141"/>
    </source>
</evidence>
<dbReference type="PANTHER" id="PTHR30569">
    <property type="entry name" value="CYTOSINE TRANSPORTER CODB"/>
    <property type="match status" value="1"/>
</dbReference>